<name>A0A4Y3TQV8_9PROT</name>
<protein>
    <submittedName>
        <fullName evidence="1">Uncharacterized protein</fullName>
    </submittedName>
</protein>
<comment type="caution">
    <text evidence="1">The sequence shown here is derived from an EMBL/GenBank/DDBJ whole genome shotgun (WGS) entry which is preliminary data.</text>
</comment>
<sequence length="50" mass="5465">MNKACEMDGSSIVARCETTKIFEAIEASFDTVSVFVNSLVVLDEHLAVPF</sequence>
<organism evidence="1 2">
    <name type="scientific">Acetobacter orleanensis</name>
    <dbReference type="NCBI Taxonomy" id="104099"/>
    <lineage>
        <taxon>Bacteria</taxon>
        <taxon>Pseudomonadati</taxon>
        <taxon>Pseudomonadota</taxon>
        <taxon>Alphaproteobacteria</taxon>
        <taxon>Acetobacterales</taxon>
        <taxon>Acetobacteraceae</taxon>
        <taxon>Acetobacter</taxon>
    </lineage>
</organism>
<evidence type="ECO:0000313" key="1">
    <source>
        <dbReference type="EMBL" id="GEB84154.1"/>
    </source>
</evidence>
<dbReference type="Proteomes" id="UP000317617">
    <property type="component" value="Unassembled WGS sequence"/>
</dbReference>
<dbReference type="EMBL" id="BJMU01000041">
    <property type="protein sequence ID" value="GEB84154.1"/>
    <property type="molecule type" value="Genomic_DNA"/>
</dbReference>
<dbReference type="AlphaFoldDB" id="A0A4Y3TQV8"/>
<proteinExistence type="predicted"/>
<keyword evidence="2" id="KW-1185">Reference proteome</keyword>
<evidence type="ECO:0000313" key="2">
    <source>
        <dbReference type="Proteomes" id="UP000317617"/>
    </source>
</evidence>
<accession>A0A4Y3TQV8</accession>
<reference evidence="1 2" key="1">
    <citation type="submission" date="2019-06" db="EMBL/GenBank/DDBJ databases">
        <title>Whole genome shotgun sequence of Acetobacter orleanensis NBRC 13752.</title>
        <authorList>
            <person name="Hosoyama A."/>
            <person name="Uohara A."/>
            <person name="Ohji S."/>
            <person name="Ichikawa N."/>
        </authorList>
    </citation>
    <scope>NUCLEOTIDE SEQUENCE [LARGE SCALE GENOMIC DNA]</scope>
    <source>
        <strain evidence="1 2">NBRC 13752</strain>
    </source>
</reference>
<gene>
    <name evidence="1" type="ORF">AOR01nite_26310</name>
</gene>